<dbReference type="SUPFAM" id="SSF56349">
    <property type="entry name" value="DNA breaking-rejoining enzymes"/>
    <property type="match status" value="1"/>
</dbReference>
<dbReference type="InterPro" id="IPR010998">
    <property type="entry name" value="Integrase_recombinase_N"/>
</dbReference>
<protein>
    <submittedName>
        <fullName evidence="9">Tyrosine-type recombinase/integrase</fullName>
    </submittedName>
</protein>
<dbReference type="PROSITE" id="PS51898">
    <property type="entry name" value="TYR_RECOMBINASE"/>
    <property type="match status" value="1"/>
</dbReference>
<dbReference type="GO" id="GO:0006310">
    <property type="term" value="P:DNA recombination"/>
    <property type="evidence" value="ECO:0007669"/>
    <property type="project" value="UniProtKB-KW"/>
</dbReference>
<evidence type="ECO:0000256" key="1">
    <source>
        <dbReference type="ARBA" id="ARBA00003283"/>
    </source>
</evidence>
<keyword evidence="5" id="KW-0233">DNA recombination</keyword>
<dbReference type="PANTHER" id="PTHR30349">
    <property type="entry name" value="PHAGE INTEGRASE-RELATED"/>
    <property type="match status" value="1"/>
</dbReference>
<dbReference type="Gene3D" id="1.10.150.130">
    <property type="match status" value="1"/>
</dbReference>
<dbReference type="EMBL" id="DVGZ01000007">
    <property type="protein sequence ID" value="HIR46153.1"/>
    <property type="molecule type" value="Genomic_DNA"/>
</dbReference>
<dbReference type="GO" id="GO:0015074">
    <property type="term" value="P:DNA integration"/>
    <property type="evidence" value="ECO:0007669"/>
    <property type="project" value="UniProtKB-KW"/>
</dbReference>
<evidence type="ECO:0000256" key="3">
    <source>
        <dbReference type="ARBA" id="ARBA00022908"/>
    </source>
</evidence>
<evidence type="ECO:0000313" key="9">
    <source>
        <dbReference type="EMBL" id="HIR46153.1"/>
    </source>
</evidence>
<accession>A0A9D1DE00</accession>
<evidence type="ECO:0000259" key="7">
    <source>
        <dbReference type="PROSITE" id="PS51898"/>
    </source>
</evidence>
<proteinExistence type="inferred from homology"/>
<dbReference type="Pfam" id="PF14659">
    <property type="entry name" value="Phage_int_SAM_3"/>
    <property type="match status" value="1"/>
</dbReference>
<dbReference type="Gene3D" id="1.10.443.10">
    <property type="entry name" value="Intergrase catalytic core"/>
    <property type="match status" value="1"/>
</dbReference>
<dbReference type="PROSITE" id="PS51900">
    <property type="entry name" value="CB"/>
    <property type="match status" value="1"/>
</dbReference>
<dbReference type="InterPro" id="IPR028259">
    <property type="entry name" value="AP2-like_int_N"/>
</dbReference>
<evidence type="ECO:0000313" key="10">
    <source>
        <dbReference type="Proteomes" id="UP000824242"/>
    </source>
</evidence>
<comment type="function">
    <text evidence="1">Site-specific tyrosine recombinase, which acts by catalyzing the cutting and rejoining of the recombining DNA molecules.</text>
</comment>
<dbReference type="InterPro" id="IPR002104">
    <property type="entry name" value="Integrase_catalytic"/>
</dbReference>
<evidence type="ECO:0000256" key="4">
    <source>
        <dbReference type="ARBA" id="ARBA00023125"/>
    </source>
</evidence>
<dbReference type="Pfam" id="PF14657">
    <property type="entry name" value="Arm-DNA-bind_4"/>
    <property type="match status" value="1"/>
</dbReference>
<dbReference type="InterPro" id="IPR013762">
    <property type="entry name" value="Integrase-like_cat_sf"/>
</dbReference>
<dbReference type="InterPro" id="IPR050090">
    <property type="entry name" value="Tyrosine_recombinase_XerCD"/>
</dbReference>
<dbReference type="Pfam" id="PF00589">
    <property type="entry name" value="Phage_integrase"/>
    <property type="match status" value="1"/>
</dbReference>
<keyword evidence="3" id="KW-0229">DNA integration</keyword>
<keyword evidence="4 6" id="KW-0238">DNA-binding</keyword>
<dbReference type="InterPro" id="IPR004107">
    <property type="entry name" value="Integrase_SAM-like_N"/>
</dbReference>
<comment type="caution">
    <text evidence="9">The sequence shown here is derived from an EMBL/GenBank/DDBJ whole genome shotgun (WGS) entry which is preliminary data.</text>
</comment>
<dbReference type="AlphaFoldDB" id="A0A9D1DE00"/>
<dbReference type="InterPro" id="IPR011010">
    <property type="entry name" value="DNA_brk_join_enz"/>
</dbReference>
<gene>
    <name evidence="9" type="ORF">IAB89_00635</name>
</gene>
<comment type="similarity">
    <text evidence="2">Belongs to the 'phage' integrase family.</text>
</comment>
<dbReference type="InterPro" id="IPR044068">
    <property type="entry name" value="CB"/>
</dbReference>
<evidence type="ECO:0000256" key="5">
    <source>
        <dbReference type="ARBA" id="ARBA00023172"/>
    </source>
</evidence>
<reference evidence="9" key="1">
    <citation type="submission" date="2020-10" db="EMBL/GenBank/DDBJ databases">
        <authorList>
            <person name="Gilroy R."/>
        </authorList>
    </citation>
    <scope>NUCLEOTIDE SEQUENCE</scope>
    <source>
        <strain evidence="9">ChiSxjej1B13-7958</strain>
    </source>
</reference>
<reference evidence="9" key="2">
    <citation type="journal article" date="2021" name="PeerJ">
        <title>Extensive microbial diversity within the chicken gut microbiome revealed by metagenomics and culture.</title>
        <authorList>
            <person name="Gilroy R."/>
            <person name="Ravi A."/>
            <person name="Getino M."/>
            <person name="Pursley I."/>
            <person name="Horton D.L."/>
            <person name="Alikhan N.F."/>
            <person name="Baker D."/>
            <person name="Gharbi K."/>
            <person name="Hall N."/>
            <person name="Watson M."/>
            <person name="Adriaenssens E.M."/>
            <person name="Foster-Nyarko E."/>
            <person name="Jarju S."/>
            <person name="Secka A."/>
            <person name="Antonio M."/>
            <person name="Oren A."/>
            <person name="Chaudhuri R.R."/>
            <person name="La Ragione R."/>
            <person name="Hildebrand F."/>
            <person name="Pallen M.J."/>
        </authorList>
    </citation>
    <scope>NUCLEOTIDE SEQUENCE</scope>
    <source>
        <strain evidence="9">ChiSxjej1B13-7958</strain>
    </source>
</reference>
<organism evidence="9 10">
    <name type="scientific">Candidatus Caccousia avicola</name>
    <dbReference type="NCBI Taxonomy" id="2840721"/>
    <lineage>
        <taxon>Bacteria</taxon>
        <taxon>Bacillati</taxon>
        <taxon>Bacillota</taxon>
        <taxon>Clostridia</taxon>
        <taxon>Eubacteriales</taxon>
        <taxon>Oscillospiraceae</taxon>
        <taxon>Oscillospiraceae incertae sedis</taxon>
        <taxon>Candidatus Caccousia</taxon>
    </lineage>
</organism>
<dbReference type="CDD" id="cd01189">
    <property type="entry name" value="INT_ICEBs1_C_like"/>
    <property type="match status" value="1"/>
</dbReference>
<dbReference type="Proteomes" id="UP000824242">
    <property type="component" value="Unassembled WGS sequence"/>
</dbReference>
<evidence type="ECO:0000256" key="6">
    <source>
        <dbReference type="PROSITE-ProRule" id="PRU01248"/>
    </source>
</evidence>
<feature type="domain" description="Core-binding (CB)" evidence="8">
    <location>
        <begin position="76"/>
        <end position="163"/>
    </location>
</feature>
<evidence type="ECO:0000256" key="2">
    <source>
        <dbReference type="ARBA" id="ARBA00008857"/>
    </source>
</evidence>
<name>A0A9D1DE00_9FIRM</name>
<evidence type="ECO:0000259" key="8">
    <source>
        <dbReference type="PROSITE" id="PS51900"/>
    </source>
</evidence>
<feature type="domain" description="Tyr recombinase" evidence="7">
    <location>
        <begin position="184"/>
        <end position="385"/>
    </location>
</feature>
<dbReference type="GO" id="GO:0003677">
    <property type="term" value="F:DNA binding"/>
    <property type="evidence" value="ECO:0007669"/>
    <property type="project" value="UniProtKB-UniRule"/>
</dbReference>
<sequence>MARSAKGSGTIRKKIVRRNGKEYIFWEARYTVGYDPGTGKQIQKSISGKTQKEVAQKLKAATTAIDTGTYIEPSKMTVAQWLDVWEGEYLKGVKPYTVDSYAAAIRNHIKPALGAVKLEALNTHTIQRFYNSLSEPTKQRKALSPKTIKNIHGVLHKALQQAAKIGYLRFNPAEACELPRIVKKEMQVLDEDHSKAFMQAVKGDPLENLFLIDLFTGLRQGELLGLSWDCIDFSAGTVTVKHQLQQTQVKGDYSYHFSPLKNDKPRTITPAAYVMKLLKSQHMRQLEMRLRAGELWYNEFDLVFTTILGRPLSRRTIYKHFKKITAAIGVPDLRFHDLRHSYAVASIRGGDDIKTVQTNLGHATAAFTLDVYGHATEQMKRDSAARMDAYIKSLSNP</sequence>
<dbReference type="PANTHER" id="PTHR30349:SF91">
    <property type="entry name" value="INTA PROTEIN"/>
    <property type="match status" value="1"/>
</dbReference>